<evidence type="ECO:0000259" key="4">
    <source>
        <dbReference type="PROSITE" id="PS50075"/>
    </source>
</evidence>
<dbReference type="InterPro" id="IPR000873">
    <property type="entry name" value="AMP-dep_synth/lig_dom"/>
</dbReference>
<dbReference type="Gene3D" id="3.40.50.12780">
    <property type="entry name" value="N-terminal domain of ligase-like"/>
    <property type="match status" value="1"/>
</dbReference>
<reference evidence="5" key="1">
    <citation type="submission" date="2021-01" db="EMBL/GenBank/DDBJ databases">
        <title>Whole genome shotgun sequence of Actinoplanes cyaneus NBRC 14990.</title>
        <authorList>
            <person name="Komaki H."/>
            <person name="Tamura T."/>
        </authorList>
    </citation>
    <scope>NUCLEOTIDE SEQUENCE</scope>
    <source>
        <strain evidence="5">NBRC 14990</strain>
    </source>
</reference>
<dbReference type="InterPro" id="IPR042099">
    <property type="entry name" value="ANL_N_sf"/>
</dbReference>
<dbReference type="InterPro" id="IPR020845">
    <property type="entry name" value="AMP-binding_CS"/>
</dbReference>
<comment type="caution">
    <text evidence="5">The sequence shown here is derived from an EMBL/GenBank/DDBJ whole genome shotgun (WGS) entry which is preliminary data.</text>
</comment>
<dbReference type="InterPro" id="IPR009081">
    <property type="entry name" value="PP-bd_ACP"/>
</dbReference>
<dbReference type="SUPFAM" id="SSF56801">
    <property type="entry name" value="Acetyl-CoA synthetase-like"/>
    <property type="match status" value="1"/>
</dbReference>
<evidence type="ECO:0000313" key="5">
    <source>
        <dbReference type="EMBL" id="GID70735.1"/>
    </source>
</evidence>
<feature type="domain" description="Carrier" evidence="4">
    <location>
        <begin position="515"/>
        <end position="590"/>
    </location>
</feature>
<dbReference type="RefSeq" id="WP_203754958.1">
    <property type="nucleotide sequence ID" value="NZ_BAAAUC010000070.1"/>
</dbReference>
<organism evidence="5 6">
    <name type="scientific">Actinoplanes cyaneus</name>
    <dbReference type="NCBI Taxonomy" id="52696"/>
    <lineage>
        <taxon>Bacteria</taxon>
        <taxon>Bacillati</taxon>
        <taxon>Actinomycetota</taxon>
        <taxon>Actinomycetes</taxon>
        <taxon>Micromonosporales</taxon>
        <taxon>Micromonosporaceae</taxon>
        <taxon>Actinoplanes</taxon>
    </lineage>
</organism>
<evidence type="ECO:0000256" key="1">
    <source>
        <dbReference type="ARBA" id="ARBA00001957"/>
    </source>
</evidence>
<dbReference type="AlphaFoldDB" id="A0A919IZ29"/>
<dbReference type="Pfam" id="PF00501">
    <property type="entry name" value="AMP-binding"/>
    <property type="match status" value="1"/>
</dbReference>
<dbReference type="GO" id="GO:0031177">
    <property type="term" value="F:phosphopantetheine binding"/>
    <property type="evidence" value="ECO:0007669"/>
    <property type="project" value="InterPro"/>
</dbReference>
<dbReference type="InterPro" id="IPR023213">
    <property type="entry name" value="CAT-like_dom_sf"/>
</dbReference>
<evidence type="ECO:0000256" key="3">
    <source>
        <dbReference type="ARBA" id="ARBA00022553"/>
    </source>
</evidence>
<dbReference type="PANTHER" id="PTHR45527:SF1">
    <property type="entry name" value="FATTY ACID SYNTHASE"/>
    <property type="match status" value="1"/>
</dbReference>
<dbReference type="Gene3D" id="3.30.559.10">
    <property type="entry name" value="Chloramphenicol acetyltransferase-like domain"/>
    <property type="match status" value="1"/>
</dbReference>
<comment type="cofactor">
    <cofactor evidence="1">
        <name>pantetheine 4'-phosphate</name>
        <dbReference type="ChEBI" id="CHEBI:47942"/>
    </cofactor>
</comment>
<dbReference type="Gene3D" id="1.10.1200.10">
    <property type="entry name" value="ACP-like"/>
    <property type="match status" value="1"/>
</dbReference>
<keyword evidence="2" id="KW-0596">Phosphopantetheine</keyword>
<dbReference type="PROSITE" id="PS50075">
    <property type="entry name" value="CARRIER"/>
    <property type="match status" value="1"/>
</dbReference>
<dbReference type="InterPro" id="IPR020806">
    <property type="entry name" value="PKS_PP-bd"/>
</dbReference>
<evidence type="ECO:0000313" key="6">
    <source>
        <dbReference type="Proteomes" id="UP000619479"/>
    </source>
</evidence>
<accession>A0A919IZ29</accession>
<dbReference type="Pfam" id="PF00668">
    <property type="entry name" value="Condensation"/>
    <property type="match status" value="1"/>
</dbReference>
<dbReference type="GO" id="GO:0008610">
    <property type="term" value="P:lipid biosynthetic process"/>
    <property type="evidence" value="ECO:0007669"/>
    <property type="project" value="UniProtKB-ARBA"/>
</dbReference>
<gene>
    <name evidence="5" type="ORF">Acy02nite_86160</name>
</gene>
<dbReference type="InterPro" id="IPR010071">
    <property type="entry name" value="AA_adenyl_dom"/>
</dbReference>
<dbReference type="SUPFAM" id="SSF52777">
    <property type="entry name" value="CoA-dependent acyltransferases"/>
    <property type="match status" value="2"/>
</dbReference>
<dbReference type="InterPro" id="IPR001242">
    <property type="entry name" value="Condensation_dom"/>
</dbReference>
<dbReference type="GO" id="GO:0005737">
    <property type="term" value="C:cytoplasm"/>
    <property type="evidence" value="ECO:0007669"/>
    <property type="project" value="TreeGrafter"/>
</dbReference>
<dbReference type="InterPro" id="IPR036736">
    <property type="entry name" value="ACP-like_sf"/>
</dbReference>
<dbReference type="NCBIfam" id="TIGR01733">
    <property type="entry name" value="AA-adenyl-dom"/>
    <property type="match status" value="1"/>
</dbReference>
<sequence length="1018" mass="108138">MAVSAEPSIELDEGLHQRIARLARQRPDAPAVIAPQRRLSYGELDATADAWAAGLTAAGVGPGDQVPIILPREADLVIALLAVLKAGAAYALLDPAWPAARLREVTAMLDAPLVIASAEVDGLDLPVWTSPAPQVAAPPEFRPAELRGDAPCCVFFTSGTTGRPKGVLTPHRATARLFRPGSFLPFDEHTVIPLAAPVPWDAFSLELWGALLNGGTSVIVDGPYLNADGLRAGIERHGVTTAWLTSSLFNMVVDEDVDAFRGLRHLMIGGERLSPTHVERFLRRHPDIVLLNGYGPVESTVFATTHRIVPSDVDRPDGIPLGRPVPGTEVHVLDGDRPCAPGEIGEVCVTGAGLGLRYLGDEQLTASSFVTVRIDGRDVRAYRTGDLGTVDGNGLLHFRGRADRQVKVRGHRVEPAEIERRVEELLPVRSCRVVVDRTGTEPRLIACCVPHRAGDPLTGARSTLGEVLPGYQLPAQVVAVDAFPTTAQGKLDERALLAGSAGTAHHVPQGDTAAAAGDASTALVAGIFAEVLGRSGVPVEVPLTDLGGTSLDLGRVCARLAARLGRPVPLARLVADPTARAVAAWIDAGPPAGDDDAAEPRDVGVVPLTPIQLIYLTRHLLDPADLTSHCLVTWVVDGPLDHAALVTALAAVHARHEPLRAAYLSDPRPVARVLDIDPPPLETLPAQPSVEAAVAALRTLFSAELLIEEGDVWRAGVVEAGDVSVFGCVVHHIAFDGWSESVFARDLATAYNAARRGTALPDSPAPPSLARSHRDYLARVAASSVDEHRDRLRAELNGVPALQWPGDQPASGRSALGLVEVPIEPRVVAAVDASARAARVSRFAALLHHYVTALAEITGQDDFAVGIPVAQRHGPGSELAVGCHIALLCLRHRGTAPADGPAALRATADRFTEAFAAQDVPFQDILILNEPPGRQRPPLFQTMFAVQNNAPAILELDGARTTFVRQPYLDVPLDLHAELWPRADGGYRMTVFFRRDVVAESTARQLAECIGARLARTA</sequence>
<proteinExistence type="predicted"/>
<dbReference type="Gene3D" id="3.30.559.30">
    <property type="entry name" value="Nonribosomal peptide synthetase, condensation domain"/>
    <property type="match status" value="1"/>
</dbReference>
<dbReference type="GO" id="GO:0003824">
    <property type="term" value="F:catalytic activity"/>
    <property type="evidence" value="ECO:0007669"/>
    <property type="project" value="InterPro"/>
</dbReference>
<evidence type="ECO:0000256" key="2">
    <source>
        <dbReference type="ARBA" id="ARBA00022450"/>
    </source>
</evidence>
<dbReference type="EMBL" id="BOMH01000081">
    <property type="protein sequence ID" value="GID70735.1"/>
    <property type="molecule type" value="Genomic_DNA"/>
</dbReference>
<dbReference type="Gene3D" id="3.30.300.30">
    <property type="match status" value="1"/>
</dbReference>
<dbReference type="GO" id="GO:0044550">
    <property type="term" value="P:secondary metabolite biosynthetic process"/>
    <property type="evidence" value="ECO:0007669"/>
    <property type="project" value="TreeGrafter"/>
</dbReference>
<protein>
    <submittedName>
        <fullName evidence="5">Amino acid adenylation protein</fullName>
    </submittedName>
</protein>
<name>A0A919IZ29_9ACTN</name>
<dbReference type="PANTHER" id="PTHR45527">
    <property type="entry name" value="NONRIBOSOMAL PEPTIDE SYNTHETASE"/>
    <property type="match status" value="1"/>
</dbReference>
<keyword evidence="3" id="KW-0597">Phosphoprotein</keyword>
<dbReference type="InterPro" id="IPR045851">
    <property type="entry name" value="AMP-bd_C_sf"/>
</dbReference>
<keyword evidence="6" id="KW-1185">Reference proteome</keyword>
<dbReference type="GO" id="GO:0043041">
    <property type="term" value="P:amino acid activation for nonribosomal peptide biosynthetic process"/>
    <property type="evidence" value="ECO:0007669"/>
    <property type="project" value="TreeGrafter"/>
</dbReference>
<dbReference type="SMART" id="SM00823">
    <property type="entry name" value="PKS_PP"/>
    <property type="match status" value="1"/>
</dbReference>
<dbReference type="Proteomes" id="UP000619479">
    <property type="component" value="Unassembled WGS sequence"/>
</dbReference>
<dbReference type="Pfam" id="PF00550">
    <property type="entry name" value="PP-binding"/>
    <property type="match status" value="1"/>
</dbReference>
<dbReference type="PROSITE" id="PS00455">
    <property type="entry name" value="AMP_BINDING"/>
    <property type="match status" value="1"/>
</dbReference>
<dbReference type="SUPFAM" id="SSF47336">
    <property type="entry name" value="ACP-like"/>
    <property type="match status" value="1"/>
</dbReference>